<reference evidence="2 3" key="1">
    <citation type="submission" date="2021-06" db="EMBL/GenBank/DDBJ databases">
        <title>Caerostris extrusa draft genome.</title>
        <authorList>
            <person name="Kono N."/>
            <person name="Arakawa K."/>
        </authorList>
    </citation>
    <scope>NUCLEOTIDE SEQUENCE [LARGE SCALE GENOMIC DNA]</scope>
</reference>
<evidence type="ECO:0000313" key="3">
    <source>
        <dbReference type="Proteomes" id="UP001054945"/>
    </source>
</evidence>
<dbReference type="AlphaFoldDB" id="A0AAV4XEQ9"/>
<organism evidence="2 3">
    <name type="scientific">Caerostris extrusa</name>
    <name type="common">Bark spider</name>
    <name type="synonym">Caerostris bankana</name>
    <dbReference type="NCBI Taxonomy" id="172846"/>
    <lineage>
        <taxon>Eukaryota</taxon>
        <taxon>Metazoa</taxon>
        <taxon>Ecdysozoa</taxon>
        <taxon>Arthropoda</taxon>
        <taxon>Chelicerata</taxon>
        <taxon>Arachnida</taxon>
        <taxon>Araneae</taxon>
        <taxon>Araneomorphae</taxon>
        <taxon>Entelegynae</taxon>
        <taxon>Araneoidea</taxon>
        <taxon>Araneidae</taxon>
        <taxon>Caerostris</taxon>
    </lineage>
</organism>
<evidence type="ECO:0000256" key="1">
    <source>
        <dbReference type="SAM" id="MobiDB-lite"/>
    </source>
</evidence>
<name>A0AAV4XEQ9_CAEEX</name>
<keyword evidence="3" id="KW-1185">Reference proteome</keyword>
<feature type="region of interest" description="Disordered" evidence="1">
    <location>
        <begin position="28"/>
        <end position="85"/>
    </location>
</feature>
<feature type="compositionally biased region" description="Basic residues" evidence="1">
    <location>
        <begin position="60"/>
        <end position="78"/>
    </location>
</feature>
<protein>
    <submittedName>
        <fullName evidence="2">Uncharacterized protein</fullName>
    </submittedName>
</protein>
<gene>
    <name evidence="2" type="ORF">CEXT_314261</name>
</gene>
<sequence length="85" mass="10049">MAFKNRYPDFSSRSFNSVKNRLSFPYLYPKGAERGGGERKSRKNNPQAILQTREQEKIIKTGKKKPERRITHLRHKTNHQLPEKP</sequence>
<comment type="caution">
    <text evidence="2">The sequence shown here is derived from an EMBL/GenBank/DDBJ whole genome shotgun (WGS) entry which is preliminary data.</text>
</comment>
<dbReference type="Proteomes" id="UP001054945">
    <property type="component" value="Unassembled WGS sequence"/>
</dbReference>
<proteinExistence type="predicted"/>
<evidence type="ECO:0000313" key="2">
    <source>
        <dbReference type="EMBL" id="GIY93069.1"/>
    </source>
</evidence>
<accession>A0AAV4XEQ9</accession>
<dbReference type="EMBL" id="BPLR01000229">
    <property type="protein sequence ID" value="GIY93069.1"/>
    <property type="molecule type" value="Genomic_DNA"/>
</dbReference>